<comment type="caution">
    <text evidence="1">The sequence shown here is derived from an EMBL/GenBank/DDBJ whole genome shotgun (WGS) entry which is preliminary data.</text>
</comment>
<dbReference type="AlphaFoldDB" id="A0A0F9NHV6"/>
<organism evidence="1">
    <name type="scientific">marine sediment metagenome</name>
    <dbReference type="NCBI Taxonomy" id="412755"/>
    <lineage>
        <taxon>unclassified sequences</taxon>
        <taxon>metagenomes</taxon>
        <taxon>ecological metagenomes</taxon>
    </lineage>
</organism>
<accession>A0A0F9NHV6</accession>
<sequence>MLCVDPSYIHTDTAIIVQIRARMINKREQTFDELRDNIVQLQDANDGVVSQAVIDSGFTVEA</sequence>
<reference evidence="1" key="1">
    <citation type="journal article" date="2015" name="Nature">
        <title>Complex archaea that bridge the gap between prokaryotes and eukaryotes.</title>
        <authorList>
            <person name="Spang A."/>
            <person name="Saw J.H."/>
            <person name="Jorgensen S.L."/>
            <person name="Zaremba-Niedzwiedzka K."/>
            <person name="Martijn J."/>
            <person name="Lind A.E."/>
            <person name="van Eijk R."/>
            <person name="Schleper C."/>
            <person name="Guy L."/>
            <person name="Ettema T.J."/>
        </authorList>
    </citation>
    <scope>NUCLEOTIDE SEQUENCE</scope>
</reference>
<gene>
    <name evidence="1" type="ORF">LCGC14_0949230</name>
</gene>
<evidence type="ECO:0000313" key="1">
    <source>
        <dbReference type="EMBL" id="KKN19095.1"/>
    </source>
</evidence>
<proteinExistence type="predicted"/>
<dbReference type="EMBL" id="LAZR01003367">
    <property type="protein sequence ID" value="KKN19095.1"/>
    <property type="molecule type" value="Genomic_DNA"/>
</dbReference>
<name>A0A0F9NHV6_9ZZZZ</name>
<protein>
    <submittedName>
        <fullName evidence="1">Uncharacterized protein</fullName>
    </submittedName>
</protein>